<dbReference type="AlphaFoldDB" id="A0A4Y2GAQ6"/>
<evidence type="ECO:0000313" key="1">
    <source>
        <dbReference type="EMBL" id="GBM50703.1"/>
    </source>
</evidence>
<sequence>MQAILMELNLNHISVIPQPTHSFPPWKVNRFYYLNPFENFSKPDTADAIYQKLFSEHRSHYHSFTPVYTDGSKSTNQTSFAVIFPNNTYCFKLHPSCFPLRGTSSSGVTGFTTPRYPSVCSPFEFCLLFEFQLFSSFPRG</sequence>
<organism evidence="1 2">
    <name type="scientific">Araneus ventricosus</name>
    <name type="common">Orbweaver spider</name>
    <name type="synonym">Epeira ventricosa</name>
    <dbReference type="NCBI Taxonomy" id="182803"/>
    <lineage>
        <taxon>Eukaryota</taxon>
        <taxon>Metazoa</taxon>
        <taxon>Ecdysozoa</taxon>
        <taxon>Arthropoda</taxon>
        <taxon>Chelicerata</taxon>
        <taxon>Arachnida</taxon>
        <taxon>Araneae</taxon>
        <taxon>Araneomorphae</taxon>
        <taxon>Entelegynae</taxon>
        <taxon>Araneoidea</taxon>
        <taxon>Araneidae</taxon>
        <taxon>Araneus</taxon>
    </lineage>
</organism>
<keyword evidence="2" id="KW-1185">Reference proteome</keyword>
<gene>
    <name evidence="1" type="ORF">AVEN_146053_1</name>
</gene>
<dbReference type="OrthoDB" id="6774133at2759"/>
<name>A0A4Y2GAQ6_ARAVE</name>
<evidence type="ECO:0000313" key="2">
    <source>
        <dbReference type="Proteomes" id="UP000499080"/>
    </source>
</evidence>
<dbReference type="Proteomes" id="UP000499080">
    <property type="component" value="Unassembled WGS sequence"/>
</dbReference>
<comment type="caution">
    <text evidence="1">The sequence shown here is derived from an EMBL/GenBank/DDBJ whole genome shotgun (WGS) entry which is preliminary data.</text>
</comment>
<proteinExistence type="predicted"/>
<accession>A0A4Y2GAQ6</accession>
<dbReference type="EMBL" id="BGPR01177187">
    <property type="protein sequence ID" value="GBM50703.1"/>
    <property type="molecule type" value="Genomic_DNA"/>
</dbReference>
<reference evidence="1 2" key="1">
    <citation type="journal article" date="2019" name="Sci. Rep.">
        <title>Orb-weaving spider Araneus ventricosus genome elucidates the spidroin gene catalogue.</title>
        <authorList>
            <person name="Kono N."/>
            <person name="Nakamura H."/>
            <person name="Ohtoshi R."/>
            <person name="Moran D.A.P."/>
            <person name="Shinohara A."/>
            <person name="Yoshida Y."/>
            <person name="Fujiwara M."/>
            <person name="Mori M."/>
            <person name="Tomita M."/>
            <person name="Arakawa K."/>
        </authorList>
    </citation>
    <scope>NUCLEOTIDE SEQUENCE [LARGE SCALE GENOMIC DNA]</scope>
</reference>
<protein>
    <submittedName>
        <fullName evidence="1">Uncharacterized protein</fullName>
    </submittedName>
</protein>